<dbReference type="RefSeq" id="WP_219764390.1">
    <property type="nucleotide sequence ID" value="NZ_JAHYBZ010000006.1"/>
</dbReference>
<dbReference type="EMBL" id="JAHYBZ010000006">
    <property type="protein sequence ID" value="MBW6399795.1"/>
    <property type="molecule type" value="Genomic_DNA"/>
</dbReference>
<evidence type="ECO:0000313" key="2">
    <source>
        <dbReference type="Proteomes" id="UP001196565"/>
    </source>
</evidence>
<accession>A0ABS7ACL2</accession>
<reference evidence="1 2" key="1">
    <citation type="submission" date="2021-07" db="EMBL/GenBank/DDBJ databases">
        <authorList>
            <person name="So Y."/>
        </authorList>
    </citation>
    <scope>NUCLEOTIDE SEQUENCE [LARGE SCALE GENOMIC DNA]</scope>
    <source>
        <strain evidence="1 2">HJA6</strain>
    </source>
</reference>
<name>A0ABS7ACL2_9PROT</name>
<proteinExistence type="predicted"/>
<evidence type="ECO:0000313" key="1">
    <source>
        <dbReference type="EMBL" id="MBW6399795.1"/>
    </source>
</evidence>
<dbReference type="Proteomes" id="UP001196565">
    <property type="component" value="Unassembled WGS sequence"/>
</dbReference>
<keyword evidence="2" id="KW-1185">Reference proteome</keyword>
<organism evidence="1 2">
    <name type="scientific">Roseomonas alba</name>
    <dbReference type="NCBI Taxonomy" id="2846776"/>
    <lineage>
        <taxon>Bacteria</taxon>
        <taxon>Pseudomonadati</taxon>
        <taxon>Pseudomonadota</taxon>
        <taxon>Alphaproteobacteria</taxon>
        <taxon>Acetobacterales</taxon>
        <taxon>Roseomonadaceae</taxon>
        <taxon>Roseomonas</taxon>
    </lineage>
</organism>
<protein>
    <submittedName>
        <fullName evidence="1">Uncharacterized protein</fullName>
    </submittedName>
</protein>
<sequence>MILADPLPSLPPARAPHMAAILMTVFKGLATVSRERPAVRGVLIAETKAMVGLYLAAAAKPDG</sequence>
<gene>
    <name evidence="1" type="ORF">KPL78_18195</name>
</gene>
<comment type="caution">
    <text evidence="1">The sequence shown here is derived from an EMBL/GenBank/DDBJ whole genome shotgun (WGS) entry which is preliminary data.</text>
</comment>